<keyword evidence="2" id="KW-1185">Reference proteome</keyword>
<dbReference type="Proteomes" id="UP000019131">
    <property type="component" value="Unassembled WGS sequence"/>
</dbReference>
<dbReference type="STRING" id="1445607.JCM10512_2494"/>
<sequence>MYKRLKLNAIPEFSPWSSSMTTLMKPEYYTLPLPEDEKEYGNIPSSQTGN</sequence>
<gene>
    <name evidence="1" type="ORF">JCM10512_2494</name>
</gene>
<protein>
    <submittedName>
        <fullName evidence="1">Uncharacterized protein</fullName>
    </submittedName>
</protein>
<comment type="caution">
    <text evidence="1">The sequence shown here is derived from an EMBL/GenBank/DDBJ whole genome shotgun (WGS) entry which is preliminary data.</text>
</comment>
<organism evidence="1 2">
    <name type="scientific">Bacteroides reticulotermitis JCM 10512</name>
    <dbReference type="NCBI Taxonomy" id="1445607"/>
    <lineage>
        <taxon>Bacteria</taxon>
        <taxon>Pseudomonadati</taxon>
        <taxon>Bacteroidota</taxon>
        <taxon>Bacteroidia</taxon>
        <taxon>Bacteroidales</taxon>
        <taxon>Bacteroidaceae</taxon>
        <taxon>Bacteroides</taxon>
    </lineage>
</organism>
<evidence type="ECO:0000313" key="2">
    <source>
        <dbReference type="Proteomes" id="UP000019131"/>
    </source>
</evidence>
<evidence type="ECO:0000313" key="1">
    <source>
        <dbReference type="EMBL" id="GAE84168.1"/>
    </source>
</evidence>
<dbReference type="EMBL" id="BAIV01000014">
    <property type="protein sequence ID" value="GAE84168.1"/>
    <property type="molecule type" value="Genomic_DNA"/>
</dbReference>
<name>W4UU70_9BACE</name>
<accession>W4UU70</accession>
<reference evidence="1 2" key="1">
    <citation type="journal article" date="2014" name="Genome Announc.">
        <title>Draft Genome Sequence of Bacteroides reticulotermitis Strain JCM 10512T, Isolated from the Gut of a Termite.</title>
        <authorList>
            <person name="Yuki M."/>
            <person name="Oshima K."/>
            <person name="Suda W."/>
            <person name="Sakamoto M."/>
            <person name="Iida T."/>
            <person name="Hattori M."/>
            <person name="Ohkuma M."/>
        </authorList>
    </citation>
    <scope>NUCLEOTIDE SEQUENCE [LARGE SCALE GENOMIC DNA]</scope>
    <source>
        <strain evidence="1 2">JCM 10512</strain>
    </source>
</reference>
<dbReference type="RefSeq" id="WP_158332201.1">
    <property type="nucleotide sequence ID" value="NZ_BAIV01000014.1"/>
</dbReference>
<proteinExistence type="predicted"/>
<dbReference type="AlphaFoldDB" id="W4UU70"/>